<dbReference type="Proteomes" id="UP000683246">
    <property type="component" value="Chromosome"/>
</dbReference>
<dbReference type="EMBL" id="CP058649">
    <property type="protein sequence ID" value="QUI21635.1"/>
    <property type="molecule type" value="Genomic_DNA"/>
</dbReference>
<dbReference type="KEGG" id="vpy:HZI73_04700"/>
<dbReference type="AlphaFoldDB" id="A0A8J8MHA5"/>
<keyword evidence="2" id="KW-1185">Reference proteome</keyword>
<gene>
    <name evidence="1" type="ORF">HZI73_04700</name>
</gene>
<evidence type="ECO:0000313" key="1">
    <source>
        <dbReference type="EMBL" id="QUI21635.1"/>
    </source>
</evidence>
<evidence type="ECO:0008006" key="3">
    <source>
        <dbReference type="Google" id="ProtNLM"/>
    </source>
</evidence>
<reference evidence="1" key="1">
    <citation type="submission" date="2020-07" db="EMBL/GenBank/DDBJ databases">
        <title>Vallitalea pronyensis genome.</title>
        <authorList>
            <person name="Postec A."/>
        </authorList>
    </citation>
    <scope>NUCLEOTIDE SEQUENCE</scope>
    <source>
        <strain evidence="1">FatNI3</strain>
    </source>
</reference>
<accession>A0A8J8MHA5</accession>
<name>A0A8J8MHA5_9FIRM</name>
<proteinExistence type="predicted"/>
<evidence type="ECO:0000313" key="2">
    <source>
        <dbReference type="Proteomes" id="UP000683246"/>
    </source>
</evidence>
<organism evidence="1 2">
    <name type="scientific">Vallitalea pronyensis</name>
    <dbReference type="NCBI Taxonomy" id="1348613"/>
    <lineage>
        <taxon>Bacteria</taxon>
        <taxon>Bacillati</taxon>
        <taxon>Bacillota</taxon>
        <taxon>Clostridia</taxon>
        <taxon>Lachnospirales</taxon>
        <taxon>Vallitaleaceae</taxon>
        <taxon>Vallitalea</taxon>
    </lineage>
</organism>
<dbReference type="RefSeq" id="WP_212697104.1">
    <property type="nucleotide sequence ID" value="NZ_CP058649.1"/>
</dbReference>
<dbReference type="PROSITE" id="PS51257">
    <property type="entry name" value="PROKAR_LIPOPROTEIN"/>
    <property type="match status" value="1"/>
</dbReference>
<protein>
    <recommendedName>
        <fullName evidence="3">DUF3829 domain-containing protein</fullName>
    </recommendedName>
</protein>
<sequence>MKRLWVFIMIGILLLSGCSRKISNEAYVVQYDDIVYDLQVYVNDHIFYDNQAFFNYHQFIGEFSIRPYKASMEGLIEQIDEALYQLSVIGPDIEDTTIQQYQSKIEYALEDIRALVADYIELKTMTTLLPNQITLYNATFKFMGDLKDPLIQLKTYMDKLDNYVDKDRDPENENHQVLKELKIKNGFRVYYAFGYLSAIMASYEEYTGIRNDPKRPEILISGHDSYQVYELAVPIMEKVVDFGDVFMDVKTINMENASDDIQAYYEALTLFKERTDSYYDVRQKMPQNFFTADKYRAYMVVKHTRRTWNNNYYLYGFDESSEAYDFESLRLGFDGIKEIIDNHVLQNMMFRKGDGRMGMTVHGE</sequence>